<dbReference type="STRING" id="71717.A0A4Y7T7Y7"/>
<evidence type="ECO:0000313" key="4">
    <source>
        <dbReference type="EMBL" id="TEB30220.1"/>
    </source>
</evidence>
<keyword evidence="2" id="KW-0862">Zinc</keyword>
<dbReference type="GO" id="GO:0002196">
    <property type="term" value="F:Ser-tRNA(Ala) deacylase activity"/>
    <property type="evidence" value="ECO:0007669"/>
    <property type="project" value="TreeGrafter"/>
</dbReference>
<dbReference type="AlphaFoldDB" id="A0A4Y7T7Y7"/>
<keyword evidence="4" id="KW-0030">Aminoacyl-tRNA synthetase</keyword>
<keyword evidence="4" id="KW-0436">Ligase</keyword>
<dbReference type="PANTHER" id="PTHR43462:SF1">
    <property type="entry name" value="ALANYL-TRNA EDITING PROTEIN AARSD1"/>
    <property type="match status" value="1"/>
</dbReference>
<dbReference type="GO" id="GO:0004812">
    <property type="term" value="F:aminoacyl-tRNA ligase activity"/>
    <property type="evidence" value="ECO:0007669"/>
    <property type="project" value="UniProtKB-KW"/>
</dbReference>
<evidence type="ECO:0000313" key="5">
    <source>
        <dbReference type="Proteomes" id="UP000298030"/>
    </source>
</evidence>
<sequence length="500" mass="54023">MATAILLPPATPHDYHRIVSPNLSIPVDPKISIPVGILACQRDPLLKSLDTTVVSATIVQPPPVEKKKPAKKAVAAPSLPAEPLLHVQLHDTIIFPEGGGQPTDVGTLTLKADGSVWEVLQAKRHGGHAVHYVRVKGDADAAWRAFATGADVTVSLGNEGWERRYDNMSMHTSQHLLSALLETRLDVLTLSWSLTTYPSPCYVEVPRGLSVEEIASIQSEANRLVFEGRRVHVEVEELDPTQPRGNEVAKTESGRAIGKALPDDYTGGVKRVIVIDGVDRNPCCGTHLPSIHNLQLFLLPHTETLSRSSTTNARLYFLAGPRLITYLTSTHNVVSQASSLMSCGAPLLPERVVQVVDERKKAEKRVGELEGELAEYISKTLLADAASQASSGTSSIVHYHRTDDSSNPLGFLSCFHPAHTSSFFHLRPQRKHRSSINTVLVVGGDDKVVKQAGDALKGKLGVKGGGKGPRWSGKFIGVWKAAREGTAIAEIIGDIQNPPE</sequence>
<dbReference type="GO" id="GO:0046872">
    <property type="term" value="F:metal ion binding"/>
    <property type="evidence" value="ECO:0007669"/>
    <property type="project" value="UniProtKB-KW"/>
</dbReference>
<evidence type="ECO:0000256" key="1">
    <source>
        <dbReference type="ARBA" id="ARBA00022723"/>
    </source>
</evidence>
<dbReference type="Proteomes" id="UP000298030">
    <property type="component" value="Unassembled WGS sequence"/>
</dbReference>
<gene>
    <name evidence="4" type="ORF">FA13DRAFT_1764670</name>
</gene>
<dbReference type="InterPro" id="IPR051335">
    <property type="entry name" value="Alanyl-tRNA_Editing_Enzymes"/>
</dbReference>
<dbReference type="OrthoDB" id="288942at2759"/>
<keyword evidence="1" id="KW-0479">Metal-binding</keyword>
<organism evidence="4 5">
    <name type="scientific">Coprinellus micaceus</name>
    <name type="common">Glistening ink-cap mushroom</name>
    <name type="synonym">Coprinus micaceus</name>
    <dbReference type="NCBI Taxonomy" id="71717"/>
    <lineage>
        <taxon>Eukaryota</taxon>
        <taxon>Fungi</taxon>
        <taxon>Dikarya</taxon>
        <taxon>Basidiomycota</taxon>
        <taxon>Agaricomycotina</taxon>
        <taxon>Agaricomycetes</taxon>
        <taxon>Agaricomycetidae</taxon>
        <taxon>Agaricales</taxon>
        <taxon>Agaricineae</taxon>
        <taxon>Psathyrellaceae</taxon>
        <taxon>Coprinellus</taxon>
    </lineage>
</organism>
<reference evidence="4 5" key="1">
    <citation type="journal article" date="2019" name="Nat. Ecol. Evol.">
        <title>Megaphylogeny resolves global patterns of mushroom evolution.</title>
        <authorList>
            <person name="Varga T."/>
            <person name="Krizsan K."/>
            <person name="Foldi C."/>
            <person name="Dima B."/>
            <person name="Sanchez-Garcia M."/>
            <person name="Sanchez-Ramirez S."/>
            <person name="Szollosi G.J."/>
            <person name="Szarkandi J.G."/>
            <person name="Papp V."/>
            <person name="Albert L."/>
            <person name="Andreopoulos W."/>
            <person name="Angelini C."/>
            <person name="Antonin V."/>
            <person name="Barry K.W."/>
            <person name="Bougher N.L."/>
            <person name="Buchanan P."/>
            <person name="Buyck B."/>
            <person name="Bense V."/>
            <person name="Catcheside P."/>
            <person name="Chovatia M."/>
            <person name="Cooper J."/>
            <person name="Damon W."/>
            <person name="Desjardin D."/>
            <person name="Finy P."/>
            <person name="Geml J."/>
            <person name="Haridas S."/>
            <person name="Hughes K."/>
            <person name="Justo A."/>
            <person name="Karasinski D."/>
            <person name="Kautmanova I."/>
            <person name="Kiss B."/>
            <person name="Kocsube S."/>
            <person name="Kotiranta H."/>
            <person name="LaButti K.M."/>
            <person name="Lechner B.E."/>
            <person name="Liimatainen K."/>
            <person name="Lipzen A."/>
            <person name="Lukacs Z."/>
            <person name="Mihaltcheva S."/>
            <person name="Morgado L.N."/>
            <person name="Niskanen T."/>
            <person name="Noordeloos M.E."/>
            <person name="Ohm R.A."/>
            <person name="Ortiz-Santana B."/>
            <person name="Ovrebo C."/>
            <person name="Racz N."/>
            <person name="Riley R."/>
            <person name="Savchenko A."/>
            <person name="Shiryaev A."/>
            <person name="Soop K."/>
            <person name="Spirin V."/>
            <person name="Szebenyi C."/>
            <person name="Tomsovsky M."/>
            <person name="Tulloss R.E."/>
            <person name="Uehling J."/>
            <person name="Grigoriev I.V."/>
            <person name="Vagvolgyi C."/>
            <person name="Papp T."/>
            <person name="Martin F.M."/>
            <person name="Miettinen O."/>
            <person name="Hibbett D.S."/>
            <person name="Nagy L.G."/>
        </authorList>
    </citation>
    <scope>NUCLEOTIDE SEQUENCE [LARGE SCALE GENOMIC DNA]</scope>
    <source>
        <strain evidence="4 5">FP101781</strain>
    </source>
</reference>
<feature type="coiled-coil region" evidence="3">
    <location>
        <begin position="352"/>
        <end position="379"/>
    </location>
</feature>
<dbReference type="GO" id="GO:0000166">
    <property type="term" value="F:nucleotide binding"/>
    <property type="evidence" value="ECO:0007669"/>
    <property type="project" value="InterPro"/>
</dbReference>
<name>A0A4Y7T7Y7_COPMI</name>
<dbReference type="PANTHER" id="PTHR43462">
    <property type="entry name" value="ALANYL-TRNA EDITING PROTEIN"/>
    <property type="match status" value="1"/>
</dbReference>
<keyword evidence="3" id="KW-0175">Coiled coil</keyword>
<keyword evidence="5" id="KW-1185">Reference proteome</keyword>
<dbReference type="Gene3D" id="3.30.980.10">
    <property type="entry name" value="Threonyl-trna Synthetase, Chain A, domain 2"/>
    <property type="match status" value="1"/>
</dbReference>
<comment type="caution">
    <text evidence="4">The sequence shown here is derived from an EMBL/GenBank/DDBJ whole genome shotgun (WGS) entry which is preliminary data.</text>
</comment>
<dbReference type="InterPro" id="IPR018163">
    <property type="entry name" value="Thr/Ala-tRNA-synth_IIc_edit"/>
</dbReference>
<dbReference type="EMBL" id="QPFP01000024">
    <property type="protein sequence ID" value="TEB30220.1"/>
    <property type="molecule type" value="Genomic_DNA"/>
</dbReference>
<proteinExistence type="predicted"/>
<dbReference type="SUPFAM" id="SSF55186">
    <property type="entry name" value="ThrRS/AlaRS common domain"/>
    <property type="match status" value="1"/>
</dbReference>
<dbReference type="Gene3D" id="2.40.30.130">
    <property type="match status" value="1"/>
</dbReference>
<protein>
    <submittedName>
        <fullName evidence="4">Alanyl-tRNA synthetase domain-containing protein</fullName>
    </submittedName>
</protein>
<dbReference type="InterPro" id="IPR009000">
    <property type="entry name" value="Transl_B-barrel_sf"/>
</dbReference>
<dbReference type="SUPFAM" id="SSF50447">
    <property type="entry name" value="Translation proteins"/>
    <property type="match status" value="1"/>
</dbReference>
<evidence type="ECO:0000256" key="3">
    <source>
        <dbReference type="SAM" id="Coils"/>
    </source>
</evidence>
<accession>A0A4Y7T7Y7</accession>
<evidence type="ECO:0000256" key="2">
    <source>
        <dbReference type="ARBA" id="ARBA00022833"/>
    </source>
</evidence>